<feature type="region of interest" description="Disordered" evidence="1">
    <location>
        <begin position="365"/>
        <end position="484"/>
    </location>
</feature>
<feature type="compositionally biased region" description="Polar residues" evidence="1">
    <location>
        <begin position="844"/>
        <end position="859"/>
    </location>
</feature>
<evidence type="ECO:0000256" key="1">
    <source>
        <dbReference type="SAM" id="MobiDB-lite"/>
    </source>
</evidence>
<organism evidence="2 3">
    <name type="scientific">Amylocarpus encephaloides</name>
    <dbReference type="NCBI Taxonomy" id="45428"/>
    <lineage>
        <taxon>Eukaryota</taxon>
        <taxon>Fungi</taxon>
        <taxon>Dikarya</taxon>
        <taxon>Ascomycota</taxon>
        <taxon>Pezizomycotina</taxon>
        <taxon>Leotiomycetes</taxon>
        <taxon>Helotiales</taxon>
        <taxon>Helotiales incertae sedis</taxon>
        <taxon>Amylocarpus</taxon>
    </lineage>
</organism>
<dbReference type="OrthoDB" id="5382203at2759"/>
<sequence length="919" mass="98443">MAPAELCPLPRAARSLSVSSDRPSLTGYGGLTSPPPLITPDPVFIAASAASQIVTNDHDSDAEGWLDPQGIEPYGETALVAPPALRLVNRFLDQLLFNFLAVSKAMTLAALRPAVSEVLKPKLAKDAINGADQELNEYLGGGDDDTVMAYHNGVEANGDWDLELIWKRTRLRCMVYSSLGDMEEEDEDFYTEHEHLEVSAGTNGEFAPSLGVVSPAVAIFLTSILEFVGEQVLVVAGQAAYQRLKLRYEKEPKDGVQKEIYIADRVVVEDMDMERVALDRTLGRLWRGWKKRVRSPNNSISMSRSFSRESMQSQLRAESVAGDEASGEGTRRPSLAAVLAEFEMAANIPLPINANDIREIEIPGLVAQSDDPKAETSSSEDELPRPRPKSMVFSNQLGRLSLTPSSPQSPITPIKSRKRSNSLPTPGPSPYTPSKRQKHEVDGPAEDEAVLSQGKDGATEEEPDSDVETNGETVEAGVHPEKNEGLIAGTVPGIAAAAVVGGAGVAAALVNGQSPRTFLDSKSEVDPEEDFTGVPEVAQILTSSRVSIGGGRISPDDLKELSRRSSIRSHSVHSVRVIEVTKSPGLSRAPSDSGDHLGRPSMGSRPNSTQLGPDFQSPRVASPISRGQNASPLRNISSSSSHTSHARNSAGESISEEKEVYEADAEVMTAVPAELAAAMQGVDVDPSPTSQHFASEEPSRETTPQPAPFVLAAAPPARHPRHTAKARSPTTEQQASTSGRLATASRSPVNENGAPPLTPLREMMEVAPDTSDEASSVAPSYETRSMSENGTRADSPSASVSTQRPGDQQKSLRSISTNVSQTTTTPRSGREEPVRKVSDYARTPKSTRTSGSNSDTASQKYLATRTSEEDSVNGGKAQSFDQLIRSDQTIQYTLTPENMRNIEVIGNGIPMLSQILTTL</sequence>
<feature type="compositionally biased region" description="Polar residues" evidence="1">
    <location>
        <begin position="728"/>
        <end position="750"/>
    </location>
</feature>
<keyword evidence="3" id="KW-1185">Reference proteome</keyword>
<feature type="compositionally biased region" description="Basic and acidic residues" evidence="1">
    <location>
        <begin position="554"/>
        <end position="563"/>
    </location>
</feature>
<comment type="caution">
    <text evidence="2">The sequence shown here is derived from an EMBL/GenBank/DDBJ whole genome shotgun (WGS) entry which is preliminary data.</text>
</comment>
<proteinExistence type="predicted"/>
<dbReference type="AlphaFoldDB" id="A0A9P7YJX7"/>
<reference evidence="2" key="1">
    <citation type="journal article" date="2021" name="IMA Fungus">
        <title>Genomic characterization of three marine fungi, including Emericellopsis atlantica sp. nov. with signatures of a generalist lifestyle and marine biomass degradation.</title>
        <authorList>
            <person name="Hagestad O.C."/>
            <person name="Hou L."/>
            <person name="Andersen J.H."/>
            <person name="Hansen E.H."/>
            <person name="Altermark B."/>
            <person name="Li C."/>
            <person name="Kuhnert E."/>
            <person name="Cox R.J."/>
            <person name="Crous P.W."/>
            <person name="Spatafora J.W."/>
            <person name="Lail K."/>
            <person name="Amirebrahimi M."/>
            <person name="Lipzen A."/>
            <person name="Pangilinan J."/>
            <person name="Andreopoulos W."/>
            <person name="Hayes R.D."/>
            <person name="Ng V."/>
            <person name="Grigoriev I.V."/>
            <person name="Jackson S.A."/>
            <person name="Sutton T.D.S."/>
            <person name="Dobson A.D.W."/>
            <person name="Rama T."/>
        </authorList>
    </citation>
    <scope>NUCLEOTIDE SEQUENCE</scope>
    <source>
        <strain evidence="2">TRa018bII</strain>
    </source>
</reference>
<feature type="region of interest" description="Disordered" evidence="1">
    <location>
        <begin position="547"/>
        <end position="661"/>
    </location>
</feature>
<feature type="region of interest" description="Disordered" evidence="1">
    <location>
        <begin position="295"/>
        <end position="332"/>
    </location>
</feature>
<name>A0A9P7YJX7_9HELO</name>
<feature type="compositionally biased region" description="Basic and acidic residues" evidence="1">
    <location>
        <begin position="828"/>
        <end position="839"/>
    </location>
</feature>
<feature type="compositionally biased region" description="Low complexity" evidence="1">
    <location>
        <begin position="634"/>
        <end position="650"/>
    </location>
</feature>
<dbReference type="EMBL" id="MU251449">
    <property type="protein sequence ID" value="KAG9234862.1"/>
    <property type="molecule type" value="Genomic_DNA"/>
</dbReference>
<evidence type="ECO:0000313" key="2">
    <source>
        <dbReference type="EMBL" id="KAG9234862.1"/>
    </source>
</evidence>
<accession>A0A9P7YJX7</accession>
<dbReference type="Proteomes" id="UP000824998">
    <property type="component" value="Unassembled WGS sequence"/>
</dbReference>
<feature type="region of interest" description="Disordered" evidence="1">
    <location>
        <begin position="678"/>
        <end position="859"/>
    </location>
</feature>
<protein>
    <submittedName>
        <fullName evidence="2">Uncharacterized protein</fullName>
    </submittedName>
</protein>
<feature type="compositionally biased region" description="Polar residues" evidence="1">
    <location>
        <begin position="773"/>
        <end position="827"/>
    </location>
</feature>
<feature type="compositionally biased region" description="Low complexity" evidence="1">
    <location>
        <begin position="400"/>
        <end position="414"/>
    </location>
</feature>
<evidence type="ECO:0000313" key="3">
    <source>
        <dbReference type="Proteomes" id="UP000824998"/>
    </source>
</evidence>
<gene>
    <name evidence="2" type="ORF">BJ875DRAFT_290514</name>
</gene>
<feature type="compositionally biased region" description="Acidic residues" evidence="1">
    <location>
        <begin position="459"/>
        <end position="469"/>
    </location>
</feature>
<feature type="compositionally biased region" description="Low complexity" evidence="1">
    <location>
        <begin position="295"/>
        <end position="314"/>
    </location>
</feature>